<organism evidence="6 7">
    <name type="scientific">Uabimicrobium amorphum</name>
    <dbReference type="NCBI Taxonomy" id="2596890"/>
    <lineage>
        <taxon>Bacteria</taxon>
        <taxon>Pseudomonadati</taxon>
        <taxon>Planctomycetota</taxon>
        <taxon>Candidatus Uabimicrobiia</taxon>
        <taxon>Candidatus Uabimicrobiales</taxon>
        <taxon>Candidatus Uabimicrobiaceae</taxon>
        <taxon>Candidatus Uabimicrobium</taxon>
    </lineage>
</organism>
<evidence type="ECO:0000313" key="6">
    <source>
        <dbReference type="EMBL" id="BBM84857.1"/>
    </source>
</evidence>
<dbReference type="AlphaFoldDB" id="A0A5S9INN2"/>
<keyword evidence="7" id="KW-1185">Reference proteome</keyword>
<name>A0A5S9INN2_UABAM</name>
<dbReference type="PANTHER" id="PTHR43289">
    <property type="entry name" value="MITOGEN-ACTIVATED PROTEIN KINASE KINASE KINASE 20-RELATED"/>
    <property type="match status" value="1"/>
</dbReference>
<keyword evidence="2" id="KW-0547">Nucleotide-binding</keyword>
<dbReference type="GO" id="GO:0005524">
    <property type="term" value="F:ATP binding"/>
    <property type="evidence" value="ECO:0007669"/>
    <property type="project" value="UniProtKB-KW"/>
</dbReference>
<evidence type="ECO:0000259" key="5">
    <source>
        <dbReference type="PROSITE" id="PS50011"/>
    </source>
</evidence>
<accession>A0A5S9INN2</accession>
<dbReference type="InterPro" id="IPR011009">
    <property type="entry name" value="Kinase-like_dom_sf"/>
</dbReference>
<dbReference type="CDD" id="cd14014">
    <property type="entry name" value="STKc_PknB_like"/>
    <property type="match status" value="1"/>
</dbReference>
<keyword evidence="3 6" id="KW-0418">Kinase</keyword>
<gene>
    <name evidence="6" type="ORF">UABAM_03218</name>
</gene>
<dbReference type="GO" id="GO:0004674">
    <property type="term" value="F:protein serine/threonine kinase activity"/>
    <property type="evidence" value="ECO:0007669"/>
    <property type="project" value="TreeGrafter"/>
</dbReference>
<dbReference type="SUPFAM" id="SSF56112">
    <property type="entry name" value="Protein kinase-like (PK-like)"/>
    <property type="match status" value="1"/>
</dbReference>
<protein>
    <submittedName>
        <fullName evidence="6">Protein kinase</fullName>
    </submittedName>
</protein>
<feature type="domain" description="Protein kinase" evidence="5">
    <location>
        <begin position="122"/>
        <end position="393"/>
    </location>
</feature>
<dbReference type="PANTHER" id="PTHR43289:SF6">
    <property type="entry name" value="SERINE_THREONINE-PROTEIN KINASE NEKL-3"/>
    <property type="match status" value="1"/>
</dbReference>
<keyword evidence="4" id="KW-0067">ATP-binding</keyword>
<dbReference type="RefSeq" id="WP_151968986.1">
    <property type="nucleotide sequence ID" value="NZ_AP019860.1"/>
</dbReference>
<evidence type="ECO:0000256" key="3">
    <source>
        <dbReference type="ARBA" id="ARBA00022777"/>
    </source>
</evidence>
<dbReference type="Pfam" id="PF00069">
    <property type="entry name" value="Pkinase"/>
    <property type="match status" value="1"/>
</dbReference>
<evidence type="ECO:0000256" key="2">
    <source>
        <dbReference type="ARBA" id="ARBA00022741"/>
    </source>
</evidence>
<dbReference type="PROSITE" id="PS00108">
    <property type="entry name" value="PROTEIN_KINASE_ST"/>
    <property type="match status" value="1"/>
</dbReference>
<evidence type="ECO:0000256" key="1">
    <source>
        <dbReference type="ARBA" id="ARBA00022679"/>
    </source>
</evidence>
<dbReference type="KEGG" id="uam:UABAM_03218"/>
<dbReference type="EMBL" id="AP019860">
    <property type="protein sequence ID" value="BBM84857.1"/>
    <property type="molecule type" value="Genomic_DNA"/>
</dbReference>
<dbReference type="OrthoDB" id="279610at2"/>
<sequence length="577" mass="65050">MNSNIENAWKTIVTNATVEDAEFTYKTNSVAEKTSLMDLPTLTIRSKGEDDKVKLPEIVDHAAATEEYYPNTNEETSNQEDTMPTVADKKRVIIDDDLYAAAVSSSFHQDTSSVHSNSFSTLEIHKEIARGGMGVVLKGQQNSLQRDIAIKKLLNAEDEQAVDEKKKFVMEARVTAFLDHPNIIPIHELGVDHDGNPLITMKLVRGKSWKQILGENTSEEYSPDYMKEQINILINVCNALSYAHSKNIIHNDLKPANIMVGEFGEVFVMDWGIAVTTDENNAITIHRSTIQSPMGTPHYMAPELAMGQGDVIGSWTDTYLLGAILYRILMGRPPHVADNLWGCISLSAEGNIPPFRDDIPEELVEICTKSLQRNPDDRYHTMDQFKKALQDFKVHWESIQITEDSQEYLVMGRQIYKDLQVKSKEEVLKEHPNPYCPLSRALFGFGEALRIWPENPKALAGNREGAVLYFKLGLIDKNYDLCRMVLAKTKEFGYDASELEEELQQHLETADLGKDSPREHFNNEFAYRETTPGFDPEMAFGETMVATKKKESSTVDYSKWVVVGIAVLVGIFIGKLF</sequence>
<dbReference type="Gene3D" id="1.10.510.10">
    <property type="entry name" value="Transferase(Phosphotransferase) domain 1"/>
    <property type="match status" value="1"/>
</dbReference>
<evidence type="ECO:0000256" key="4">
    <source>
        <dbReference type="ARBA" id="ARBA00022840"/>
    </source>
</evidence>
<dbReference type="PROSITE" id="PS50011">
    <property type="entry name" value="PROTEIN_KINASE_DOM"/>
    <property type="match status" value="1"/>
</dbReference>
<evidence type="ECO:0000313" key="7">
    <source>
        <dbReference type="Proteomes" id="UP000326354"/>
    </source>
</evidence>
<keyword evidence="1" id="KW-0808">Transferase</keyword>
<proteinExistence type="predicted"/>
<dbReference type="SMART" id="SM00220">
    <property type="entry name" value="S_TKc"/>
    <property type="match status" value="1"/>
</dbReference>
<dbReference type="InterPro" id="IPR008271">
    <property type="entry name" value="Ser/Thr_kinase_AS"/>
</dbReference>
<reference evidence="6 7" key="1">
    <citation type="submission" date="2019-08" db="EMBL/GenBank/DDBJ databases">
        <title>Complete genome sequence of Candidatus Uab amorphum.</title>
        <authorList>
            <person name="Shiratori T."/>
            <person name="Suzuki S."/>
            <person name="Kakizawa Y."/>
            <person name="Ishida K."/>
        </authorList>
    </citation>
    <scope>NUCLEOTIDE SEQUENCE [LARGE SCALE GENOMIC DNA]</scope>
    <source>
        <strain evidence="6 7">SRT547</strain>
    </source>
</reference>
<dbReference type="Proteomes" id="UP000326354">
    <property type="component" value="Chromosome"/>
</dbReference>
<dbReference type="InterPro" id="IPR000719">
    <property type="entry name" value="Prot_kinase_dom"/>
</dbReference>